<dbReference type="AlphaFoldDB" id="A0A6A6IFF3"/>
<evidence type="ECO:0000313" key="3">
    <source>
        <dbReference type="EMBL" id="KAF2249315.1"/>
    </source>
</evidence>
<name>A0A6A6IFF3_9PLEO</name>
<sequence>MSPSKAMTGLDALHGYLDRHGLLDAANNLPHHSAITITPQTVFPSEHPYKLLLGMLHSREVWIALGNSPTSRPSAAPTMSLYLAGAGSSLKSLSPAEWDHVSMFEPFSTLWETTRDCAGNEKTWADNRRGMLKALAYWYFLWAAVERGGALDVPKTIPSYLRLALGRLETGSLFPEHGTGLVREVGGEGDGRGKRECERGGRGMEGKRRDGEMLNERIHDLKEGGAAERLRATTGVGTTGEKSGLGRIESRLRGPLREKVQHKAGREILRGNEPHAQNRLSGVNFAEDDTEATTAEELLAAFQKPASRHPYPAPQGLSPYPHPSSSPPAAKAGGPEQRTSKLKSGSLPWDRQSRAYTPSFERSENPPTSLVHPTPRPAGPVDPARLLPPPDDEVFPELRQLLDMEATLSAEYDSLKRKAEKLERRTEEIKRRLEEQRRKIRRVGLGMYGGEGG</sequence>
<dbReference type="RefSeq" id="XP_033684319.1">
    <property type="nucleotide sequence ID" value="XM_033833330.1"/>
</dbReference>
<organism evidence="3 4">
    <name type="scientific">Trematosphaeria pertusa</name>
    <dbReference type="NCBI Taxonomy" id="390896"/>
    <lineage>
        <taxon>Eukaryota</taxon>
        <taxon>Fungi</taxon>
        <taxon>Dikarya</taxon>
        <taxon>Ascomycota</taxon>
        <taxon>Pezizomycotina</taxon>
        <taxon>Dothideomycetes</taxon>
        <taxon>Pleosporomycetidae</taxon>
        <taxon>Pleosporales</taxon>
        <taxon>Massarineae</taxon>
        <taxon>Trematosphaeriaceae</taxon>
        <taxon>Trematosphaeria</taxon>
    </lineage>
</organism>
<reference evidence="3" key="1">
    <citation type="journal article" date="2020" name="Stud. Mycol.">
        <title>101 Dothideomycetes genomes: a test case for predicting lifestyles and emergence of pathogens.</title>
        <authorList>
            <person name="Haridas S."/>
            <person name="Albert R."/>
            <person name="Binder M."/>
            <person name="Bloem J."/>
            <person name="Labutti K."/>
            <person name="Salamov A."/>
            <person name="Andreopoulos B."/>
            <person name="Baker S."/>
            <person name="Barry K."/>
            <person name="Bills G."/>
            <person name="Bluhm B."/>
            <person name="Cannon C."/>
            <person name="Castanera R."/>
            <person name="Culley D."/>
            <person name="Daum C."/>
            <person name="Ezra D."/>
            <person name="Gonzalez J."/>
            <person name="Henrissat B."/>
            <person name="Kuo A."/>
            <person name="Liang C."/>
            <person name="Lipzen A."/>
            <person name="Lutzoni F."/>
            <person name="Magnuson J."/>
            <person name="Mondo S."/>
            <person name="Nolan M."/>
            <person name="Ohm R."/>
            <person name="Pangilinan J."/>
            <person name="Park H.-J."/>
            <person name="Ramirez L."/>
            <person name="Alfaro M."/>
            <person name="Sun H."/>
            <person name="Tritt A."/>
            <person name="Yoshinaga Y."/>
            <person name="Zwiers L.-H."/>
            <person name="Turgeon B."/>
            <person name="Goodwin S."/>
            <person name="Spatafora J."/>
            <person name="Crous P."/>
            <person name="Grigoriev I."/>
        </authorList>
    </citation>
    <scope>NUCLEOTIDE SEQUENCE</scope>
    <source>
        <strain evidence="3">CBS 122368</strain>
    </source>
</reference>
<evidence type="ECO:0000256" key="1">
    <source>
        <dbReference type="SAM" id="Coils"/>
    </source>
</evidence>
<dbReference type="GeneID" id="54586660"/>
<dbReference type="OrthoDB" id="3800734at2759"/>
<evidence type="ECO:0000313" key="4">
    <source>
        <dbReference type="Proteomes" id="UP000800094"/>
    </source>
</evidence>
<evidence type="ECO:0000256" key="2">
    <source>
        <dbReference type="SAM" id="MobiDB-lite"/>
    </source>
</evidence>
<feature type="coiled-coil region" evidence="1">
    <location>
        <begin position="398"/>
        <end position="439"/>
    </location>
</feature>
<feature type="region of interest" description="Disordered" evidence="2">
    <location>
        <begin position="179"/>
        <end position="208"/>
    </location>
</feature>
<gene>
    <name evidence="3" type="ORF">BU26DRAFT_564968</name>
</gene>
<keyword evidence="1" id="KW-0175">Coiled coil</keyword>
<proteinExistence type="predicted"/>
<feature type="compositionally biased region" description="Basic and acidic residues" evidence="2">
    <location>
        <begin position="185"/>
        <end position="208"/>
    </location>
</feature>
<dbReference type="Proteomes" id="UP000800094">
    <property type="component" value="Unassembled WGS sequence"/>
</dbReference>
<protein>
    <submittedName>
        <fullName evidence="3">Uncharacterized protein</fullName>
    </submittedName>
</protein>
<accession>A0A6A6IFF3</accession>
<feature type="region of interest" description="Disordered" evidence="2">
    <location>
        <begin position="307"/>
        <end position="392"/>
    </location>
</feature>
<keyword evidence="4" id="KW-1185">Reference proteome</keyword>
<dbReference type="EMBL" id="ML987195">
    <property type="protein sequence ID" value="KAF2249315.1"/>
    <property type="molecule type" value="Genomic_DNA"/>
</dbReference>